<dbReference type="Proteomes" id="UP001054837">
    <property type="component" value="Unassembled WGS sequence"/>
</dbReference>
<dbReference type="GO" id="GO:0008045">
    <property type="term" value="P:motor neuron axon guidance"/>
    <property type="evidence" value="ECO:0007669"/>
    <property type="project" value="TreeGrafter"/>
</dbReference>
<sequence>MLPACNCNRHARRCRFNMELYKLSGRTSGGVCLKCRHNTAGRHCHYCKEGYYRDNSKPITDRKACKEASIFLKSKLTRRGRTFTQEANPRKSLYRGMFDTPNPVFVFLDYEEFWG</sequence>
<feature type="domain" description="Laminin EGF-like" evidence="3">
    <location>
        <begin position="32"/>
        <end position="65"/>
    </location>
</feature>
<dbReference type="InterPro" id="IPR002049">
    <property type="entry name" value="LE_dom"/>
</dbReference>
<dbReference type="InterPro" id="IPR050440">
    <property type="entry name" value="Laminin/Netrin_ECM"/>
</dbReference>
<dbReference type="GO" id="GO:0009888">
    <property type="term" value="P:tissue development"/>
    <property type="evidence" value="ECO:0007669"/>
    <property type="project" value="TreeGrafter"/>
</dbReference>
<evidence type="ECO:0000256" key="1">
    <source>
        <dbReference type="ARBA" id="ARBA00023157"/>
    </source>
</evidence>
<dbReference type="CDD" id="cd00055">
    <property type="entry name" value="EGF_Lam"/>
    <property type="match status" value="1"/>
</dbReference>
<dbReference type="GO" id="GO:0005604">
    <property type="term" value="C:basement membrane"/>
    <property type="evidence" value="ECO:0007669"/>
    <property type="project" value="TreeGrafter"/>
</dbReference>
<reference evidence="4 5" key="1">
    <citation type="submission" date="2021-06" db="EMBL/GenBank/DDBJ databases">
        <title>Caerostris darwini draft genome.</title>
        <authorList>
            <person name="Kono N."/>
            <person name="Arakawa K."/>
        </authorList>
    </citation>
    <scope>NUCLEOTIDE SEQUENCE [LARGE SCALE GENOMIC DNA]</scope>
</reference>
<dbReference type="PANTHER" id="PTHR10574:SF365">
    <property type="entry name" value="NETRIN-A-RELATED"/>
    <property type="match status" value="1"/>
</dbReference>
<protein>
    <submittedName>
        <fullName evidence="4">Netrin-1</fullName>
    </submittedName>
</protein>
<dbReference type="AlphaFoldDB" id="A0AAV4V0N4"/>
<name>A0AAV4V0N4_9ARAC</name>
<accession>A0AAV4V0N4</accession>
<dbReference type="SMART" id="SM00180">
    <property type="entry name" value="EGF_Lam"/>
    <property type="match status" value="1"/>
</dbReference>
<dbReference type="SUPFAM" id="SSF57196">
    <property type="entry name" value="EGF/Laminin"/>
    <property type="match status" value="1"/>
</dbReference>
<dbReference type="GO" id="GO:0016358">
    <property type="term" value="P:dendrite development"/>
    <property type="evidence" value="ECO:0007669"/>
    <property type="project" value="TreeGrafter"/>
</dbReference>
<dbReference type="PANTHER" id="PTHR10574">
    <property type="entry name" value="NETRIN/LAMININ-RELATED"/>
    <property type="match status" value="1"/>
</dbReference>
<comment type="caution">
    <text evidence="4">The sequence shown here is derived from an EMBL/GenBank/DDBJ whole genome shotgun (WGS) entry which is preliminary data.</text>
</comment>
<dbReference type="FunFam" id="2.10.25.10:FF:000081">
    <property type="entry name" value="Netrin 1"/>
    <property type="match status" value="1"/>
</dbReference>
<keyword evidence="5" id="KW-1185">Reference proteome</keyword>
<dbReference type="GO" id="GO:0009887">
    <property type="term" value="P:animal organ morphogenesis"/>
    <property type="evidence" value="ECO:0007669"/>
    <property type="project" value="TreeGrafter"/>
</dbReference>
<dbReference type="Pfam" id="PF00053">
    <property type="entry name" value="EGF_laminin"/>
    <property type="match status" value="1"/>
</dbReference>
<evidence type="ECO:0000313" key="5">
    <source>
        <dbReference type="Proteomes" id="UP001054837"/>
    </source>
</evidence>
<keyword evidence="1" id="KW-1015">Disulfide bond</keyword>
<evidence type="ECO:0000313" key="4">
    <source>
        <dbReference type="EMBL" id="GIY63563.1"/>
    </source>
</evidence>
<dbReference type="EMBL" id="BPLQ01012194">
    <property type="protein sequence ID" value="GIY63563.1"/>
    <property type="molecule type" value="Genomic_DNA"/>
</dbReference>
<organism evidence="4 5">
    <name type="scientific">Caerostris darwini</name>
    <dbReference type="NCBI Taxonomy" id="1538125"/>
    <lineage>
        <taxon>Eukaryota</taxon>
        <taxon>Metazoa</taxon>
        <taxon>Ecdysozoa</taxon>
        <taxon>Arthropoda</taxon>
        <taxon>Chelicerata</taxon>
        <taxon>Arachnida</taxon>
        <taxon>Araneae</taxon>
        <taxon>Araneomorphae</taxon>
        <taxon>Entelegynae</taxon>
        <taxon>Araneoidea</taxon>
        <taxon>Araneidae</taxon>
        <taxon>Caerostris</taxon>
    </lineage>
</organism>
<keyword evidence="2" id="KW-0424">Laminin EGF-like domain</keyword>
<evidence type="ECO:0000259" key="3">
    <source>
        <dbReference type="PROSITE" id="PS01248"/>
    </source>
</evidence>
<proteinExistence type="predicted"/>
<gene>
    <name evidence="4" type="primary">NTN1</name>
    <name evidence="4" type="ORF">CDAR_442271</name>
</gene>
<dbReference type="PROSITE" id="PS01248">
    <property type="entry name" value="EGF_LAM_1"/>
    <property type="match status" value="1"/>
</dbReference>
<evidence type="ECO:0000256" key="2">
    <source>
        <dbReference type="ARBA" id="ARBA00023292"/>
    </source>
</evidence>
<dbReference type="Gene3D" id="2.10.25.10">
    <property type="entry name" value="Laminin"/>
    <property type="match status" value="1"/>
</dbReference>